<feature type="transmembrane region" description="Helical" evidence="4">
    <location>
        <begin position="123"/>
        <end position="142"/>
    </location>
</feature>
<dbReference type="SUPFAM" id="SSF57850">
    <property type="entry name" value="RING/U-box"/>
    <property type="match status" value="1"/>
</dbReference>
<dbReference type="InterPro" id="IPR001841">
    <property type="entry name" value="Znf_RING"/>
</dbReference>
<dbReference type="OrthoDB" id="8191758at2759"/>
<dbReference type="EMBL" id="NEVH01014362">
    <property type="protein sequence ID" value="PNF27695.1"/>
    <property type="molecule type" value="Genomic_DNA"/>
</dbReference>
<dbReference type="InterPro" id="IPR013083">
    <property type="entry name" value="Znf_RING/FYVE/PHD"/>
</dbReference>
<proteinExistence type="predicted"/>
<accession>A0A2J7QGI3</accession>
<dbReference type="GO" id="GO:0008270">
    <property type="term" value="F:zinc ion binding"/>
    <property type="evidence" value="ECO:0007669"/>
    <property type="project" value="UniProtKB-KW"/>
</dbReference>
<evidence type="ECO:0000313" key="7">
    <source>
        <dbReference type="Proteomes" id="UP000235965"/>
    </source>
</evidence>
<feature type="transmembrane region" description="Helical" evidence="4">
    <location>
        <begin position="233"/>
        <end position="255"/>
    </location>
</feature>
<evidence type="ECO:0000256" key="3">
    <source>
        <dbReference type="PROSITE-ProRule" id="PRU00175"/>
    </source>
</evidence>
<evidence type="ECO:0000256" key="2">
    <source>
        <dbReference type="ARBA" id="ARBA00022833"/>
    </source>
</evidence>
<organism evidence="6 7">
    <name type="scientific">Cryptotermes secundus</name>
    <dbReference type="NCBI Taxonomy" id="105785"/>
    <lineage>
        <taxon>Eukaryota</taxon>
        <taxon>Metazoa</taxon>
        <taxon>Ecdysozoa</taxon>
        <taxon>Arthropoda</taxon>
        <taxon>Hexapoda</taxon>
        <taxon>Insecta</taxon>
        <taxon>Pterygota</taxon>
        <taxon>Neoptera</taxon>
        <taxon>Polyneoptera</taxon>
        <taxon>Dictyoptera</taxon>
        <taxon>Blattodea</taxon>
        <taxon>Blattoidea</taxon>
        <taxon>Termitoidae</taxon>
        <taxon>Kalotermitidae</taxon>
        <taxon>Cryptotermitinae</taxon>
        <taxon>Cryptotermes</taxon>
    </lineage>
</organism>
<dbReference type="EMBL" id="NEVH01014362">
    <property type="protein sequence ID" value="PNF27696.1"/>
    <property type="molecule type" value="Genomic_DNA"/>
</dbReference>
<dbReference type="AlphaFoldDB" id="A0A2J7QGI3"/>
<keyword evidence="2" id="KW-0862">Zinc</keyword>
<feature type="transmembrane region" description="Helical" evidence="4">
    <location>
        <begin position="30"/>
        <end position="50"/>
    </location>
</feature>
<keyword evidence="1 3" id="KW-0863">Zinc-finger</keyword>
<protein>
    <recommendedName>
        <fullName evidence="5">RING-type domain-containing protein</fullName>
    </recommendedName>
</protein>
<evidence type="ECO:0000259" key="5">
    <source>
        <dbReference type="PROSITE" id="PS50089"/>
    </source>
</evidence>
<dbReference type="CDD" id="cd16448">
    <property type="entry name" value="RING-H2"/>
    <property type="match status" value="1"/>
</dbReference>
<reference evidence="6 7" key="1">
    <citation type="submission" date="2017-12" db="EMBL/GenBank/DDBJ databases">
        <title>Hemimetabolous genomes reveal molecular basis of termite eusociality.</title>
        <authorList>
            <person name="Harrison M.C."/>
            <person name="Jongepier E."/>
            <person name="Robertson H.M."/>
            <person name="Arning N."/>
            <person name="Bitard-Feildel T."/>
            <person name="Chao H."/>
            <person name="Childers C.P."/>
            <person name="Dinh H."/>
            <person name="Doddapaneni H."/>
            <person name="Dugan S."/>
            <person name="Gowin J."/>
            <person name="Greiner C."/>
            <person name="Han Y."/>
            <person name="Hu H."/>
            <person name="Hughes D.S.T."/>
            <person name="Huylmans A.-K."/>
            <person name="Kemena C."/>
            <person name="Kremer L.P.M."/>
            <person name="Lee S.L."/>
            <person name="Lopez-Ezquerra A."/>
            <person name="Mallet L."/>
            <person name="Monroy-Kuhn J.M."/>
            <person name="Moser A."/>
            <person name="Murali S.C."/>
            <person name="Muzny D.M."/>
            <person name="Otani S."/>
            <person name="Piulachs M.-D."/>
            <person name="Poelchau M."/>
            <person name="Qu J."/>
            <person name="Schaub F."/>
            <person name="Wada-Katsumata A."/>
            <person name="Worley K.C."/>
            <person name="Xie Q."/>
            <person name="Ylla G."/>
            <person name="Poulsen M."/>
            <person name="Gibbs R.A."/>
            <person name="Schal C."/>
            <person name="Richards S."/>
            <person name="Belles X."/>
            <person name="Korb J."/>
            <person name="Bornberg-Bauer E."/>
        </authorList>
    </citation>
    <scope>NUCLEOTIDE SEQUENCE [LARGE SCALE GENOMIC DNA]</scope>
    <source>
        <tissue evidence="6">Whole body</tissue>
    </source>
</reference>
<name>A0A2J7QGI3_9NEOP</name>
<gene>
    <name evidence="6" type="ORF">B7P43_G13758</name>
</gene>
<dbReference type="EMBL" id="NEVH01014362">
    <property type="protein sequence ID" value="PNF27697.1"/>
    <property type="molecule type" value="Genomic_DNA"/>
</dbReference>
<evidence type="ECO:0000256" key="1">
    <source>
        <dbReference type="ARBA" id="ARBA00022771"/>
    </source>
</evidence>
<dbReference type="PROSITE" id="PS50089">
    <property type="entry name" value="ZF_RING_2"/>
    <property type="match status" value="1"/>
</dbReference>
<feature type="domain" description="RING-type" evidence="5">
    <location>
        <begin position="311"/>
        <end position="352"/>
    </location>
</feature>
<feature type="transmembrane region" description="Helical" evidence="4">
    <location>
        <begin position="57"/>
        <end position="74"/>
    </location>
</feature>
<dbReference type="Proteomes" id="UP000235965">
    <property type="component" value="Unassembled WGS sequence"/>
</dbReference>
<feature type="transmembrane region" description="Helical" evidence="4">
    <location>
        <begin position="172"/>
        <end position="190"/>
    </location>
</feature>
<evidence type="ECO:0000256" key="4">
    <source>
        <dbReference type="SAM" id="Phobius"/>
    </source>
</evidence>
<keyword evidence="7" id="KW-1185">Reference proteome</keyword>
<dbReference type="InParanoid" id="A0A2J7QGI3"/>
<sequence length="361" mass="40911">MMQILEASLLPLVFVASSFSTRPVYPSKYRGVFSAVCCFVMVAYGLIITTGVSSKMVMIYVLLVIPAVMGIVPVEEKVKTVFSFTRYWGLSHVFMGLMHGDVMQAKIYIHFEKSLVKLQKQFINLNIIIIQLLFCFLAKKILCPEQDLMYVVCLYANLSLLLNLLKKRAWNILFITSVVSLYASVLYDSWTNTVLTAAYLLLVTFQGVPGEDSWTVSTVRSWKFSVLGGVEEFWVPILIRILSALLATVLTAVALPDRAAWKLCLWVWYSNVYVHLLQTVEWYWLPIGNQMEHRRQYPTIDRQGRDWSGPCSICLESIKPCTATATTCGHIFHGECLKKSVVTNGNVCPLCRWPLVTMTSI</sequence>
<dbReference type="SMART" id="SM00184">
    <property type="entry name" value="RING"/>
    <property type="match status" value="1"/>
</dbReference>
<keyword evidence="4" id="KW-0812">Transmembrane</keyword>
<keyword evidence="4" id="KW-1133">Transmembrane helix</keyword>
<keyword evidence="1 3" id="KW-0479">Metal-binding</keyword>
<keyword evidence="4" id="KW-0472">Membrane</keyword>
<feature type="transmembrane region" description="Helical" evidence="4">
    <location>
        <begin position="148"/>
        <end position="165"/>
    </location>
</feature>
<dbReference type="Pfam" id="PF13639">
    <property type="entry name" value="zf-RING_2"/>
    <property type="match status" value="1"/>
</dbReference>
<comment type="caution">
    <text evidence="6">The sequence shown here is derived from an EMBL/GenBank/DDBJ whole genome shotgun (WGS) entry which is preliminary data.</text>
</comment>
<dbReference type="Gene3D" id="3.30.40.10">
    <property type="entry name" value="Zinc/RING finger domain, C3HC4 (zinc finger)"/>
    <property type="match status" value="1"/>
</dbReference>
<evidence type="ECO:0000313" key="6">
    <source>
        <dbReference type="EMBL" id="PNF27696.1"/>
    </source>
</evidence>